<dbReference type="PANTHER" id="PTHR33623">
    <property type="entry name" value="OS04G0572500 PROTEIN"/>
    <property type="match status" value="1"/>
</dbReference>
<feature type="region of interest" description="Disordered" evidence="1">
    <location>
        <begin position="210"/>
        <end position="245"/>
    </location>
</feature>
<protein>
    <recommendedName>
        <fullName evidence="4">DUF4378 domain-containing protein</fullName>
    </recommendedName>
</protein>
<evidence type="ECO:0008006" key="4">
    <source>
        <dbReference type="Google" id="ProtNLM"/>
    </source>
</evidence>
<organism evidence="2 3">
    <name type="scientific">Castilleja foliolosa</name>
    <dbReference type="NCBI Taxonomy" id="1961234"/>
    <lineage>
        <taxon>Eukaryota</taxon>
        <taxon>Viridiplantae</taxon>
        <taxon>Streptophyta</taxon>
        <taxon>Embryophyta</taxon>
        <taxon>Tracheophyta</taxon>
        <taxon>Spermatophyta</taxon>
        <taxon>Magnoliopsida</taxon>
        <taxon>eudicotyledons</taxon>
        <taxon>Gunneridae</taxon>
        <taxon>Pentapetalae</taxon>
        <taxon>asterids</taxon>
        <taxon>lamiids</taxon>
        <taxon>Lamiales</taxon>
        <taxon>Orobanchaceae</taxon>
        <taxon>Pedicularideae</taxon>
        <taxon>Castillejinae</taxon>
        <taxon>Castilleja</taxon>
    </lineage>
</organism>
<dbReference type="Proteomes" id="UP001632038">
    <property type="component" value="Unassembled WGS sequence"/>
</dbReference>
<feature type="compositionally biased region" description="Low complexity" evidence="1">
    <location>
        <begin position="211"/>
        <end position="229"/>
    </location>
</feature>
<gene>
    <name evidence="2" type="ORF">CASFOL_036907</name>
</gene>
<comment type="caution">
    <text evidence="2">The sequence shown here is derived from an EMBL/GenBank/DDBJ whole genome shotgun (WGS) entry which is preliminary data.</text>
</comment>
<name>A0ABD3BRJ3_9LAMI</name>
<proteinExistence type="predicted"/>
<dbReference type="PANTHER" id="PTHR33623:SF4">
    <property type="entry name" value="DUF4378 DOMAIN-CONTAINING PROTEIN"/>
    <property type="match status" value="1"/>
</dbReference>
<dbReference type="AlphaFoldDB" id="A0ABD3BRJ3"/>
<accession>A0ABD3BRJ3</accession>
<evidence type="ECO:0000313" key="2">
    <source>
        <dbReference type="EMBL" id="KAL3619337.1"/>
    </source>
</evidence>
<evidence type="ECO:0000313" key="3">
    <source>
        <dbReference type="Proteomes" id="UP001632038"/>
    </source>
</evidence>
<keyword evidence="3" id="KW-1185">Reference proteome</keyword>
<sequence length="429" mass="48860">MESRLIKPNVLLLKDYLLDDMSSCSSNGFKSFPRRQCCTSTVRFLIEIDHKNKQRQQQSNNYNNNKNNCLNFYKPEAIPKLSRSKSALSALQSVISVVKRLPVAAAISLEDKIHLKKKSMFLPRSLSVKILRKSGFWNRKSSHKEIGRWKSFDQLLKEDREPSDDSVSFSLTTTVARSDECTSCNSPSSEVTMDLPNQVKNDAVELLKNGDVSSDSTSNSDCSSASTTSKQKQWPVNEDKEQSSPVSVMDFPFEDDEEVSSPYQHGLASMKGTQKKVMKKMQRFGSLAPVSLAKQFESTRPVEDDKKDQDANEDVEKQALNLLNQMDSTSLVSSNGLKIKADKLLFDFFREKISARDDREVLEEARNWINERKPRELFLGWEVSENREAYVKDMEKTKEWKLYGEEGYKELGAEVLDVLLNELLIDISS</sequence>
<evidence type="ECO:0000256" key="1">
    <source>
        <dbReference type="SAM" id="MobiDB-lite"/>
    </source>
</evidence>
<dbReference type="EMBL" id="JAVIJP010000069">
    <property type="protein sequence ID" value="KAL3619337.1"/>
    <property type="molecule type" value="Genomic_DNA"/>
</dbReference>
<reference evidence="3" key="1">
    <citation type="journal article" date="2024" name="IScience">
        <title>Strigolactones Initiate the Formation of Haustorium-like Structures in Castilleja.</title>
        <authorList>
            <person name="Buerger M."/>
            <person name="Peterson D."/>
            <person name="Chory J."/>
        </authorList>
    </citation>
    <scope>NUCLEOTIDE SEQUENCE [LARGE SCALE GENOMIC DNA]</scope>
</reference>